<dbReference type="InterPro" id="IPR019758">
    <property type="entry name" value="Pept_S26A_signal_pept_1_CS"/>
</dbReference>
<feature type="active site" evidence="12">
    <location>
        <position position="50"/>
    </location>
</feature>
<dbReference type="GO" id="GO:0005886">
    <property type="term" value="C:plasma membrane"/>
    <property type="evidence" value="ECO:0007669"/>
    <property type="project" value="UniProtKB-SubCell"/>
</dbReference>
<comment type="caution">
    <text evidence="16">The sequence shown here is derived from an EMBL/GenBank/DDBJ whole genome shotgun (WGS) entry which is preliminary data.</text>
</comment>
<dbReference type="InterPro" id="IPR019756">
    <property type="entry name" value="Pept_S26A_signal_pept_1_Ser-AS"/>
</dbReference>
<evidence type="ECO:0000259" key="15">
    <source>
        <dbReference type="Pfam" id="PF10502"/>
    </source>
</evidence>
<feature type="domain" description="Peptidase S26" evidence="15">
    <location>
        <begin position="20"/>
        <end position="182"/>
    </location>
</feature>
<evidence type="ECO:0000256" key="3">
    <source>
        <dbReference type="ARBA" id="ARBA00009370"/>
    </source>
</evidence>
<evidence type="ECO:0000256" key="14">
    <source>
        <dbReference type="RuleBase" id="RU362042"/>
    </source>
</evidence>
<dbReference type="GO" id="GO:0009003">
    <property type="term" value="F:signal peptidase activity"/>
    <property type="evidence" value="ECO:0007669"/>
    <property type="project" value="UniProtKB-EC"/>
</dbReference>
<evidence type="ECO:0000256" key="2">
    <source>
        <dbReference type="ARBA" id="ARBA00004401"/>
    </source>
</evidence>
<dbReference type="GO" id="GO:0004252">
    <property type="term" value="F:serine-type endopeptidase activity"/>
    <property type="evidence" value="ECO:0007669"/>
    <property type="project" value="InterPro"/>
</dbReference>
<organism evidence="16">
    <name type="scientific">Bacillus velezensis</name>
    <dbReference type="NCBI Taxonomy" id="492670"/>
    <lineage>
        <taxon>Bacteria</taxon>
        <taxon>Bacillati</taxon>
        <taxon>Bacillota</taxon>
        <taxon>Bacilli</taxon>
        <taxon>Bacillales</taxon>
        <taxon>Bacillaceae</taxon>
        <taxon>Bacillus</taxon>
        <taxon>Bacillus amyloliquefaciens group</taxon>
    </lineage>
</organism>
<keyword evidence="11 13" id="KW-0472">Membrane</keyword>
<dbReference type="PROSITE" id="PS00760">
    <property type="entry name" value="SPASE_I_2"/>
    <property type="match status" value="1"/>
</dbReference>
<dbReference type="EC" id="3.4.21.89" evidence="4 13"/>
<evidence type="ECO:0000256" key="10">
    <source>
        <dbReference type="ARBA" id="ARBA00022989"/>
    </source>
</evidence>
<comment type="subcellular location">
    <subcellularLocation>
        <location evidence="2">Cell membrane</location>
        <topology evidence="2">Single-pass type II membrane protein</topology>
    </subcellularLocation>
    <subcellularLocation>
        <location evidence="14">Membrane</location>
        <topology evidence="14">Single-pass type II membrane protein</topology>
    </subcellularLocation>
</comment>
<protein>
    <recommendedName>
        <fullName evidence="5 13">Signal peptidase I</fullName>
        <ecNumber evidence="4 13">3.4.21.89</ecNumber>
    </recommendedName>
</protein>
<evidence type="ECO:0000256" key="7">
    <source>
        <dbReference type="ARBA" id="ARBA00022670"/>
    </source>
</evidence>
<dbReference type="PROSITE" id="PS00501">
    <property type="entry name" value="SPASE_I_1"/>
    <property type="match status" value="1"/>
</dbReference>
<proteinExistence type="inferred from homology"/>
<dbReference type="PRINTS" id="PR00727">
    <property type="entry name" value="LEADERPTASE"/>
</dbReference>
<dbReference type="Gene3D" id="2.10.109.10">
    <property type="entry name" value="Umud Fragment, subunit A"/>
    <property type="match status" value="1"/>
</dbReference>
<dbReference type="InterPro" id="IPR019757">
    <property type="entry name" value="Pept_S26A_signal_pept_1_Lys-AS"/>
</dbReference>
<dbReference type="PANTHER" id="PTHR43390:SF1">
    <property type="entry name" value="CHLOROPLAST PROCESSING PEPTIDASE"/>
    <property type="match status" value="1"/>
</dbReference>
<keyword evidence="10 13" id="KW-1133">Transmembrane helix</keyword>
<keyword evidence="7 13" id="KW-0645">Protease</keyword>
<evidence type="ECO:0000256" key="8">
    <source>
        <dbReference type="ARBA" id="ARBA00022692"/>
    </source>
</evidence>
<dbReference type="EMBL" id="WKKV01000004">
    <property type="protein sequence ID" value="MSE02304.1"/>
    <property type="molecule type" value="Genomic_DNA"/>
</dbReference>
<keyword evidence="8 13" id="KW-0812">Transmembrane</keyword>
<accession>A0A6A8LEZ9</accession>
<dbReference type="FunFam" id="2.10.109.10:FF:000008">
    <property type="entry name" value="Signal peptidase I"/>
    <property type="match status" value="1"/>
</dbReference>
<dbReference type="NCBIfam" id="TIGR02227">
    <property type="entry name" value="sigpep_I_bact"/>
    <property type="match status" value="1"/>
</dbReference>
<comment type="catalytic activity">
    <reaction evidence="1 13">
        <text>Cleavage of hydrophobic, N-terminal signal or leader sequences from secreted and periplasmic proteins.</text>
        <dbReference type="EC" id="3.4.21.89"/>
    </reaction>
</comment>
<evidence type="ECO:0000313" key="16">
    <source>
        <dbReference type="EMBL" id="MSE02304.1"/>
    </source>
</evidence>
<dbReference type="GO" id="GO:0006465">
    <property type="term" value="P:signal peptide processing"/>
    <property type="evidence" value="ECO:0007669"/>
    <property type="project" value="InterPro"/>
</dbReference>
<dbReference type="SUPFAM" id="SSF51306">
    <property type="entry name" value="LexA/Signal peptidase"/>
    <property type="match status" value="1"/>
</dbReference>
<name>A0A6A8LEZ9_BACVE</name>
<comment type="similarity">
    <text evidence="3 14">Belongs to the peptidase S26 family.</text>
</comment>
<evidence type="ECO:0000256" key="12">
    <source>
        <dbReference type="PIRSR" id="PIRSR600223-1"/>
    </source>
</evidence>
<dbReference type="InterPro" id="IPR019533">
    <property type="entry name" value="Peptidase_S26"/>
</dbReference>
<keyword evidence="9 13" id="KW-0378">Hydrolase</keyword>
<dbReference type="CDD" id="cd06530">
    <property type="entry name" value="S26_SPase_I"/>
    <property type="match status" value="1"/>
</dbReference>
<evidence type="ECO:0000256" key="1">
    <source>
        <dbReference type="ARBA" id="ARBA00000677"/>
    </source>
</evidence>
<evidence type="ECO:0000256" key="11">
    <source>
        <dbReference type="ARBA" id="ARBA00023136"/>
    </source>
</evidence>
<dbReference type="Pfam" id="PF10502">
    <property type="entry name" value="Peptidase_S26"/>
    <property type="match status" value="1"/>
</dbReference>
<evidence type="ECO:0000256" key="4">
    <source>
        <dbReference type="ARBA" id="ARBA00013208"/>
    </source>
</evidence>
<evidence type="ECO:0000256" key="6">
    <source>
        <dbReference type="ARBA" id="ARBA00022475"/>
    </source>
</evidence>
<evidence type="ECO:0000256" key="5">
    <source>
        <dbReference type="ARBA" id="ARBA00019232"/>
    </source>
</evidence>
<sequence>MGGNHLKSEKEKTSKKSAVLDWAKAIIIAVVLALLIRNFLFAPYLVDGESMDPTLHDRERIFVNMTVKYISDFKRGQIVVLNGENEHYVKRIIGLPGDTVQMKNDQLYINGKKVSEPYLAANKNKAKQDGYDRLTEDFGPVKVPDDKYFVMGDNRRESMDSRNGLGLFTKKQIAGTSKFVFFPFNEIRKTK</sequence>
<reference evidence="16" key="1">
    <citation type="submission" date="2019-11" db="EMBL/GenBank/DDBJ databases">
        <title>Draft Genome Sequence of Plant Growth-Promoting Rhizosphere-Associated Bacteria.</title>
        <authorList>
            <person name="Vasilyev I.Y."/>
            <person name="Radchenko V."/>
            <person name="Ilnitskaya E.V."/>
        </authorList>
    </citation>
    <scope>NUCLEOTIDE SEQUENCE</scope>
    <source>
        <strain evidence="16">VRA_517_n</strain>
    </source>
</reference>
<dbReference type="InterPro" id="IPR036286">
    <property type="entry name" value="LexA/Signal_pep-like_sf"/>
</dbReference>
<feature type="transmembrane region" description="Helical" evidence="13">
    <location>
        <begin position="21"/>
        <end position="46"/>
    </location>
</feature>
<dbReference type="InterPro" id="IPR000223">
    <property type="entry name" value="Pept_S26A_signal_pept_1"/>
</dbReference>
<feature type="active site" evidence="12">
    <location>
        <position position="90"/>
    </location>
</feature>
<dbReference type="RefSeq" id="WP_070082051.1">
    <property type="nucleotide sequence ID" value="NZ_CP014990.2"/>
</dbReference>
<evidence type="ECO:0000256" key="9">
    <source>
        <dbReference type="ARBA" id="ARBA00022801"/>
    </source>
</evidence>
<gene>
    <name evidence="16" type="primary">lepB</name>
    <name evidence="16" type="ORF">GKC39_09520</name>
</gene>
<evidence type="ECO:0000256" key="13">
    <source>
        <dbReference type="RuleBase" id="RU003993"/>
    </source>
</evidence>
<dbReference type="PANTHER" id="PTHR43390">
    <property type="entry name" value="SIGNAL PEPTIDASE I"/>
    <property type="match status" value="1"/>
</dbReference>
<dbReference type="AlphaFoldDB" id="A0A6A8LEZ9"/>
<dbReference type="PROSITE" id="PS00761">
    <property type="entry name" value="SPASE_I_3"/>
    <property type="match status" value="1"/>
</dbReference>
<keyword evidence="6" id="KW-1003">Cell membrane</keyword>